<gene>
    <name evidence="1" type="ORF">TGEB3V08_LOCUS9965</name>
</gene>
<protein>
    <submittedName>
        <fullName evidence="1">Uncharacterized protein</fullName>
    </submittedName>
</protein>
<reference evidence="1" key="1">
    <citation type="submission" date="2020-11" db="EMBL/GenBank/DDBJ databases">
        <authorList>
            <person name="Tran Van P."/>
        </authorList>
    </citation>
    <scope>NUCLEOTIDE SEQUENCE</scope>
</reference>
<dbReference type="EMBL" id="OE845111">
    <property type="protein sequence ID" value="CAD7606720.1"/>
    <property type="molecule type" value="Genomic_DNA"/>
</dbReference>
<dbReference type="AlphaFoldDB" id="A0A7R9K6E9"/>
<evidence type="ECO:0000313" key="1">
    <source>
        <dbReference type="EMBL" id="CAD7606720.1"/>
    </source>
</evidence>
<sequence length="117" mass="12853">MALPADMNVNRDDGIIRRKIPLQTDDVDFNKACGQFVIEASQACHSYQMQWWLVSLNTGSAARVIQRVGNERGSTTRYPPCTDLLVGVSSSDSKAGKPKCHLVLKEAAQQPILSAQH</sequence>
<accession>A0A7R9K6E9</accession>
<name>A0A7R9K6E9_TIMGE</name>
<proteinExistence type="predicted"/>
<organism evidence="1">
    <name type="scientific">Timema genevievae</name>
    <name type="common">Walking stick</name>
    <dbReference type="NCBI Taxonomy" id="629358"/>
    <lineage>
        <taxon>Eukaryota</taxon>
        <taxon>Metazoa</taxon>
        <taxon>Ecdysozoa</taxon>
        <taxon>Arthropoda</taxon>
        <taxon>Hexapoda</taxon>
        <taxon>Insecta</taxon>
        <taxon>Pterygota</taxon>
        <taxon>Neoptera</taxon>
        <taxon>Polyneoptera</taxon>
        <taxon>Phasmatodea</taxon>
        <taxon>Timematodea</taxon>
        <taxon>Timematoidea</taxon>
        <taxon>Timematidae</taxon>
        <taxon>Timema</taxon>
    </lineage>
</organism>